<keyword evidence="1" id="KW-0812">Transmembrane</keyword>
<evidence type="ECO:0000256" key="1">
    <source>
        <dbReference type="SAM" id="Phobius"/>
    </source>
</evidence>
<evidence type="ECO:0000313" key="4">
    <source>
        <dbReference type="EMBL" id="QJA83984.1"/>
    </source>
</evidence>
<organism evidence="2">
    <name type="scientific">viral metagenome</name>
    <dbReference type="NCBI Taxonomy" id="1070528"/>
    <lineage>
        <taxon>unclassified sequences</taxon>
        <taxon>metagenomes</taxon>
        <taxon>organismal metagenomes</taxon>
    </lineage>
</organism>
<gene>
    <name evidence="4" type="ORF">MM415A00243_0046</name>
    <name evidence="3" type="ORF">MM415B00422_0046</name>
    <name evidence="2" type="ORF">TM448A06506_0007</name>
    <name evidence="5" type="ORF">TM448B02010_0015</name>
</gene>
<sequence length="61" mass="6642">MSESSGGGMGLTGVLLVVFVTLKLTDHIDWGWGWVLSPAWIWLSLVVLVVVLVELIGDGYR</sequence>
<feature type="transmembrane region" description="Helical" evidence="1">
    <location>
        <begin position="31"/>
        <end position="56"/>
    </location>
</feature>
<dbReference type="EMBL" id="MT144865">
    <property type="protein sequence ID" value="QJI00635.1"/>
    <property type="molecule type" value="Genomic_DNA"/>
</dbReference>
<dbReference type="AlphaFoldDB" id="A0A6H2A616"/>
<feature type="transmembrane region" description="Helical" evidence="1">
    <location>
        <begin position="7"/>
        <end position="25"/>
    </location>
</feature>
<dbReference type="EMBL" id="MT141535">
    <property type="protein sequence ID" value="QJA65284.1"/>
    <property type="molecule type" value="Genomic_DNA"/>
</dbReference>
<reference evidence="2" key="1">
    <citation type="submission" date="2020-03" db="EMBL/GenBank/DDBJ databases">
        <title>The deep terrestrial virosphere.</title>
        <authorList>
            <person name="Holmfeldt K."/>
            <person name="Nilsson E."/>
            <person name="Simone D."/>
            <person name="Lopez-Fernandez M."/>
            <person name="Wu X."/>
            <person name="de Brujin I."/>
            <person name="Lundin D."/>
            <person name="Andersson A."/>
            <person name="Bertilsson S."/>
            <person name="Dopson M."/>
        </authorList>
    </citation>
    <scope>NUCLEOTIDE SEQUENCE</scope>
    <source>
        <strain evidence="4">MM415A00243</strain>
        <strain evidence="3">MM415B00422</strain>
        <strain evidence="2">TM448A06506</strain>
        <strain evidence="5">TM448B02010</strain>
    </source>
</reference>
<name>A0A6H2A616_9ZZZZ</name>
<evidence type="ECO:0000313" key="3">
    <source>
        <dbReference type="EMBL" id="QJA65284.1"/>
    </source>
</evidence>
<dbReference type="EMBL" id="MT144561">
    <property type="protein sequence ID" value="QJA55037.1"/>
    <property type="molecule type" value="Genomic_DNA"/>
</dbReference>
<keyword evidence="1" id="KW-1133">Transmembrane helix</keyword>
<dbReference type="EMBL" id="MT142521">
    <property type="protein sequence ID" value="QJA83984.1"/>
    <property type="molecule type" value="Genomic_DNA"/>
</dbReference>
<accession>A0A6H2A616</accession>
<protein>
    <submittedName>
        <fullName evidence="2">Uncharacterized protein</fullName>
    </submittedName>
</protein>
<evidence type="ECO:0000313" key="5">
    <source>
        <dbReference type="EMBL" id="QJI00635.1"/>
    </source>
</evidence>
<keyword evidence="1" id="KW-0472">Membrane</keyword>
<evidence type="ECO:0000313" key="2">
    <source>
        <dbReference type="EMBL" id="QJA55037.1"/>
    </source>
</evidence>
<proteinExistence type="predicted"/>